<sequence>MIVEDTGIRVLADSTVQNGGAQSAGDAMRQIEDSIFSLGFVNTLIYAAVVGAATFVIIKLIQHFLARKLTGNARIFYRLIYIIIIVIAVMCVVMTIKPLSSLGTALLASSGIAGVVIGLAAQQTLGNVFSGISISAAKPFEVGEYIEILNITPPITGIVKDIGLRHTTILDPSNKSIVIPNSVIDKEMIRVVRMAEKSNVCTFLDVGISYGSDIDLAMELMAKLVEAHEGTLDVRTEEEKAQGVPPVTVRVQELGDYAVKVRAFVWTQDTSTSFAVMSDLRYAVKKEFDRNGIEIPYPYQNIILQEKEKARK</sequence>
<accession>A0AAU8A9P7</accession>
<gene>
    <name evidence="10" type="ORF">PUP29_00635</name>
</gene>
<feature type="domain" description="Mechanosensitive ion channel MscS" evidence="8">
    <location>
        <begin position="124"/>
        <end position="189"/>
    </location>
</feature>
<dbReference type="InterPro" id="IPR023408">
    <property type="entry name" value="MscS_beta-dom_sf"/>
</dbReference>
<evidence type="ECO:0000259" key="8">
    <source>
        <dbReference type="Pfam" id="PF00924"/>
    </source>
</evidence>
<comment type="subcellular location">
    <subcellularLocation>
        <location evidence="1">Cell membrane</location>
        <topology evidence="1">Multi-pass membrane protein</topology>
    </subcellularLocation>
</comment>
<dbReference type="InterPro" id="IPR045275">
    <property type="entry name" value="MscS_archaea/bacteria_type"/>
</dbReference>
<evidence type="ECO:0000313" key="10">
    <source>
        <dbReference type="EMBL" id="XCC62472.1"/>
    </source>
</evidence>
<dbReference type="PANTHER" id="PTHR30221">
    <property type="entry name" value="SMALL-CONDUCTANCE MECHANOSENSITIVE CHANNEL"/>
    <property type="match status" value="1"/>
</dbReference>
<dbReference type="SUPFAM" id="SSF50182">
    <property type="entry name" value="Sm-like ribonucleoproteins"/>
    <property type="match status" value="1"/>
</dbReference>
<dbReference type="Gene3D" id="1.10.287.1260">
    <property type="match status" value="1"/>
</dbReference>
<dbReference type="RefSeq" id="WP_079547724.1">
    <property type="nucleotide sequence ID" value="NZ_CP117826.1"/>
</dbReference>
<dbReference type="Gene3D" id="3.30.70.100">
    <property type="match status" value="1"/>
</dbReference>
<evidence type="ECO:0000256" key="4">
    <source>
        <dbReference type="ARBA" id="ARBA00022692"/>
    </source>
</evidence>
<reference evidence="10" key="1">
    <citation type="submission" date="2023-02" db="EMBL/GenBank/DDBJ databases">
        <title>Gut commensal Christensenella minuta modulates host metabolism via a new class of secondary bile acids.</title>
        <authorList>
            <person name="Liu C."/>
        </authorList>
    </citation>
    <scope>NUCLEOTIDE SEQUENCE</scope>
    <source>
        <strain evidence="10">CA70</strain>
    </source>
</reference>
<dbReference type="Gene3D" id="2.30.30.60">
    <property type="match status" value="1"/>
</dbReference>
<evidence type="ECO:0000256" key="5">
    <source>
        <dbReference type="ARBA" id="ARBA00022989"/>
    </source>
</evidence>
<dbReference type="Pfam" id="PF00924">
    <property type="entry name" value="MS_channel_2nd"/>
    <property type="match status" value="1"/>
</dbReference>
<keyword evidence="3" id="KW-1003">Cell membrane</keyword>
<evidence type="ECO:0000256" key="7">
    <source>
        <dbReference type="SAM" id="Phobius"/>
    </source>
</evidence>
<keyword evidence="5 7" id="KW-1133">Transmembrane helix</keyword>
<dbReference type="InterPro" id="IPR011066">
    <property type="entry name" value="MscS_channel_C_sf"/>
</dbReference>
<dbReference type="EMBL" id="CP117826">
    <property type="protein sequence ID" value="XCC62472.1"/>
    <property type="molecule type" value="Genomic_DNA"/>
</dbReference>
<dbReference type="Pfam" id="PF21082">
    <property type="entry name" value="MS_channel_3rd"/>
    <property type="match status" value="1"/>
</dbReference>
<dbReference type="InterPro" id="IPR006685">
    <property type="entry name" value="MscS_channel_2nd"/>
</dbReference>
<dbReference type="InterPro" id="IPR049278">
    <property type="entry name" value="MS_channel_C"/>
</dbReference>
<comment type="similarity">
    <text evidence="2">Belongs to the MscS (TC 1.A.23) family.</text>
</comment>
<keyword evidence="4 7" id="KW-0812">Transmembrane</keyword>
<evidence type="ECO:0000256" key="3">
    <source>
        <dbReference type="ARBA" id="ARBA00022475"/>
    </source>
</evidence>
<dbReference type="InterPro" id="IPR010920">
    <property type="entry name" value="LSM_dom_sf"/>
</dbReference>
<name>A0AAU8A9P7_9FIRM</name>
<feature type="transmembrane region" description="Helical" evidence="7">
    <location>
        <begin position="35"/>
        <end position="58"/>
    </location>
</feature>
<dbReference type="GO" id="GO:0005886">
    <property type="term" value="C:plasma membrane"/>
    <property type="evidence" value="ECO:0007669"/>
    <property type="project" value="UniProtKB-SubCell"/>
</dbReference>
<dbReference type="SUPFAM" id="SSF82689">
    <property type="entry name" value="Mechanosensitive channel protein MscS (YggB), C-terminal domain"/>
    <property type="match status" value="1"/>
</dbReference>
<proteinExistence type="inferred from homology"/>
<keyword evidence="6 7" id="KW-0472">Membrane</keyword>
<organism evidence="10">
    <name type="scientific">Christensenella massiliensis</name>
    <dbReference type="NCBI Taxonomy" id="1805714"/>
    <lineage>
        <taxon>Bacteria</taxon>
        <taxon>Bacillati</taxon>
        <taxon>Bacillota</taxon>
        <taxon>Clostridia</taxon>
        <taxon>Christensenellales</taxon>
        <taxon>Christensenellaceae</taxon>
        <taxon>Christensenella</taxon>
    </lineage>
</organism>
<evidence type="ECO:0000256" key="2">
    <source>
        <dbReference type="ARBA" id="ARBA00008017"/>
    </source>
</evidence>
<evidence type="ECO:0000256" key="1">
    <source>
        <dbReference type="ARBA" id="ARBA00004651"/>
    </source>
</evidence>
<dbReference type="AlphaFoldDB" id="A0AAU8A9P7"/>
<dbReference type="PANTHER" id="PTHR30221:SF1">
    <property type="entry name" value="SMALL-CONDUCTANCE MECHANOSENSITIVE CHANNEL"/>
    <property type="match status" value="1"/>
</dbReference>
<feature type="transmembrane region" description="Helical" evidence="7">
    <location>
        <begin position="102"/>
        <end position="121"/>
    </location>
</feature>
<feature type="domain" description="Mechanosensitive ion channel MscS C-terminal" evidence="9">
    <location>
        <begin position="205"/>
        <end position="295"/>
    </location>
</feature>
<dbReference type="GO" id="GO:0008381">
    <property type="term" value="F:mechanosensitive monoatomic ion channel activity"/>
    <property type="evidence" value="ECO:0007669"/>
    <property type="project" value="InterPro"/>
</dbReference>
<evidence type="ECO:0000259" key="9">
    <source>
        <dbReference type="Pfam" id="PF21082"/>
    </source>
</evidence>
<dbReference type="InterPro" id="IPR011014">
    <property type="entry name" value="MscS_channel_TM-2"/>
</dbReference>
<protein>
    <submittedName>
        <fullName evidence="10">Mechanosensitive ion channel family protein</fullName>
    </submittedName>
</protein>
<dbReference type="SUPFAM" id="SSF82861">
    <property type="entry name" value="Mechanosensitive channel protein MscS (YggB), transmembrane region"/>
    <property type="match status" value="1"/>
</dbReference>
<feature type="transmembrane region" description="Helical" evidence="7">
    <location>
        <begin position="79"/>
        <end position="96"/>
    </location>
</feature>
<evidence type="ECO:0000256" key="6">
    <source>
        <dbReference type="ARBA" id="ARBA00023136"/>
    </source>
</evidence>